<feature type="region of interest" description="Disordered" evidence="2">
    <location>
        <begin position="501"/>
        <end position="528"/>
    </location>
</feature>
<keyword evidence="5" id="KW-1185">Reference proteome</keyword>
<dbReference type="Gene3D" id="2.40.70.10">
    <property type="entry name" value="Acid Proteases"/>
    <property type="match status" value="1"/>
</dbReference>
<organism evidence="4 5">
    <name type="scientific">Perkinsus chesapeaki</name>
    <name type="common">Clam parasite</name>
    <name type="synonym">Perkinsus andrewsi</name>
    <dbReference type="NCBI Taxonomy" id="330153"/>
    <lineage>
        <taxon>Eukaryota</taxon>
        <taxon>Sar</taxon>
        <taxon>Alveolata</taxon>
        <taxon>Perkinsozoa</taxon>
        <taxon>Perkinsea</taxon>
        <taxon>Perkinsida</taxon>
        <taxon>Perkinsidae</taxon>
        <taxon>Perkinsus</taxon>
    </lineage>
</organism>
<dbReference type="InterPro" id="IPR036875">
    <property type="entry name" value="Znf_CCHC_sf"/>
</dbReference>
<evidence type="ECO:0000259" key="3">
    <source>
        <dbReference type="PROSITE" id="PS50158"/>
    </source>
</evidence>
<comment type="caution">
    <text evidence="4">The sequence shown here is derived from an EMBL/GenBank/DDBJ whole genome shotgun (WGS) entry which is preliminary data.</text>
</comment>
<dbReference type="InterPro" id="IPR021109">
    <property type="entry name" value="Peptidase_aspartic_dom_sf"/>
</dbReference>
<feature type="compositionally biased region" description="Polar residues" evidence="2">
    <location>
        <begin position="519"/>
        <end position="528"/>
    </location>
</feature>
<protein>
    <recommendedName>
        <fullName evidence="3">CCHC-type domain-containing protein</fullName>
    </recommendedName>
</protein>
<dbReference type="GO" id="GO:0008270">
    <property type="term" value="F:zinc ion binding"/>
    <property type="evidence" value="ECO:0007669"/>
    <property type="project" value="UniProtKB-KW"/>
</dbReference>
<dbReference type="SUPFAM" id="SSF56672">
    <property type="entry name" value="DNA/RNA polymerases"/>
    <property type="match status" value="1"/>
</dbReference>
<feature type="compositionally biased region" description="Low complexity" evidence="2">
    <location>
        <begin position="504"/>
        <end position="514"/>
    </location>
</feature>
<dbReference type="InterPro" id="IPR001878">
    <property type="entry name" value="Znf_CCHC"/>
</dbReference>
<sequence>MSAEITTPPTNITYGPELPPGSSVNPNPGTLIFHPPLLRPATTNQLLGYDQPDNVENGQFDYLHLNHTTPYSKIKETYPGNWAMIVCKAIILQINNTTHVMIVVLNVTNLPNVANLTNGVNPLNVANSHNLTNYTNVANYHSMIAIKDYDSAERVVDSLKPLTRFHGAEDRRSGTAFIDEMFTMTEGHPEVVKYLWLKRYTTSYVWTMITDGIQPPTRCHRAYELQRSQLIHRISHHYDSLDHVQRSGEELAHCTQGKTTVYQFIRKLETLASELYNLGSPVPYRDLKLRLHKGLRSMMLRQKLDVDLMNDQMPFEHFRDQVLLQHKRLVNYYGVDYETKEIGGISVRQLPEPYRTTGSHTRGRSRDSNREHSYRSRDYTPKSTTSDEPTTKRRSSVHSVSHYGEDQQDDYSIKHLLAIRNDVTGFKCFRCDAEGHSAKNCPELSPVGLTTRCRVCGNPEHTTDSCRINAEKLLCHRCNLPGHLAYVCGTKLPVASTTKVLGPTTATTRTQSATGKGSGRQTSNRGRPNTTVHAAFLNETTTETGSHCYTLRSSRTRTPTPDPRVLHRHGMMTGYVTIEDTEVIAIYDTGADVSLITASCLNEVAPDATINTNIPNTLSAANGGNLHTIGSVMLRVSTSRTSEVDTFLVTTVPLTTPVILGCPTMSLLKTRITINSAGYDIETNYATPTDKYKVRFHDHVQYSDDDSKEPTPLPHCVVDYKIKHINQLCLQEHCEPCDYDGFTLQPTTPWFSTIFPETTSIPINDDSLIRGQGPCNHGRNDTKDTTTLGYGVTNCSGPPNNCVTTVANGDDANSGDYTTLGYGVTNCSGPPNNCVTTVANGDDANSGDYLDYTSEEDNLPPWQVLQREWTFDENTPLGRAIVHAPWKDSTRPPMNYRQAAARGARCTTRLSSTQLDAFHQALDSYINKKFCTTVQQNNIDNYEKGPSFKDCQDAWDKLTKGTSYEGTTVIMPKHYTAAHLVYRNDHPTTPCRVVLDYRTLNQYLLRGGRTQHDLQGTLLQLRAFVHFVGSDISKAFCQMKTALSDLPYVNYTCIGNYTVLWSSVSFGTTSAPNYLECCMHDISGEAEALCQVASTTTSNGVSMNADQLSNDILLEALLRPSQEAFDYIRSGPEVPVELILLKYVDDLFNGGDTPEAAMRANKFSLHILGGHGFKVDALKNIDSWTKLSDTETKKSILGYRYHDEKLYIVYSGELVNGPITKRQACSALASLYDPLGLIIECDLKGRLIWRTICDNYKLWTDIVDINVANEIRDWILECEETTKLGIPRHIPLATQPLLVSTDASTNFWGVDIRCTNNKEISPRLLARGGLFPKAQEKWTIPRKELVALYKGLQLLKTISPYLPVPTYYKANQSPLDSLAPVLQPRQVRLLCDSEITIYRLRKPSNDKRLPAAERRRLIEVRKLCKELDVIILHIRSELNYVDTVSRAKLQQDHIDPSEVLRATTVAKVIYDYRDTPDKDEDDVPMIDTSATTTGIMAINEDGIDLPDVDPLPTEQRLELEALMAYAKPTDRIHEGLLEDTQYNDSLRNCILRAQEEDEDIQRFVFLATMVYYAVTLNLID</sequence>
<evidence type="ECO:0000256" key="2">
    <source>
        <dbReference type="SAM" id="MobiDB-lite"/>
    </source>
</evidence>
<dbReference type="CDD" id="cd00303">
    <property type="entry name" value="retropepsin_like"/>
    <property type="match status" value="1"/>
</dbReference>
<dbReference type="EMBL" id="JAAPAO010001137">
    <property type="protein sequence ID" value="KAF4651014.1"/>
    <property type="molecule type" value="Genomic_DNA"/>
</dbReference>
<feature type="compositionally biased region" description="Basic and acidic residues" evidence="2">
    <location>
        <begin position="364"/>
        <end position="380"/>
    </location>
</feature>
<feature type="region of interest" description="Disordered" evidence="2">
    <location>
        <begin position="348"/>
        <end position="404"/>
    </location>
</feature>
<dbReference type="SUPFAM" id="SSF57756">
    <property type="entry name" value="Retrovirus zinc finger-like domains"/>
    <property type="match status" value="1"/>
</dbReference>
<dbReference type="OrthoDB" id="445718at2759"/>
<feature type="region of interest" description="Disordered" evidence="2">
    <location>
        <begin position="1"/>
        <end position="30"/>
    </location>
</feature>
<name>A0A7J6KVX1_PERCH</name>
<dbReference type="InterPro" id="IPR008042">
    <property type="entry name" value="Retrotrans_Pao"/>
</dbReference>
<feature type="compositionally biased region" description="Polar residues" evidence="2">
    <location>
        <begin position="1"/>
        <end position="13"/>
    </location>
</feature>
<dbReference type="PROSITE" id="PS50158">
    <property type="entry name" value="ZF_CCHC"/>
    <property type="match status" value="1"/>
</dbReference>
<evidence type="ECO:0000256" key="1">
    <source>
        <dbReference type="PROSITE-ProRule" id="PRU00047"/>
    </source>
</evidence>
<dbReference type="SUPFAM" id="SSF50630">
    <property type="entry name" value="Acid proteases"/>
    <property type="match status" value="1"/>
</dbReference>
<feature type="domain" description="CCHC-type" evidence="3">
    <location>
        <begin position="427"/>
        <end position="443"/>
    </location>
</feature>
<keyword evidence="1" id="KW-0862">Zinc</keyword>
<proteinExistence type="predicted"/>
<dbReference type="Pfam" id="PF05380">
    <property type="entry name" value="Peptidase_A17"/>
    <property type="match status" value="1"/>
</dbReference>
<evidence type="ECO:0000313" key="4">
    <source>
        <dbReference type="EMBL" id="KAF4651014.1"/>
    </source>
</evidence>
<dbReference type="GO" id="GO:0003676">
    <property type="term" value="F:nucleic acid binding"/>
    <property type="evidence" value="ECO:0007669"/>
    <property type="project" value="InterPro"/>
</dbReference>
<gene>
    <name evidence="4" type="ORF">FOL47_000712</name>
</gene>
<dbReference type="Proteomes" id="UP000591131">
    <property type="component" value="Unassembled WGS sequence"/>
</dbReference>
<dbReference type="Gene3D" id="4.10.60.10">
    <property type="entry name" value="Zinc finger, CCHC-type"/>
    <property type="match status" value="1"/>
</dbReference>
<evidence type="ECO:0000313" key="5">
    <source>
        <dbReference type="Proteomes" id="UP000591131"/>
    </source>
</evidence>
<reference evidence="4 5" key="1">
    <citation type="submission" date="2020-04" db="EMBL/GenBank/DDBJ databases">
        <title>Perkinsus chesapeaki whole genome sequence.</title>
        <authorList>
            <person name="Bogema D.R."/>
        </authorList>
    </citation>
    <scope>NUCLEOTIDE SEQUENCE [LARGE SCALE GENOMIC DNA]</scope>
    <source>
        <strain evidence="4">ATCC PRA-425</strain>
    </source>
</reference>
<dbReference type="InterPro" id="IPR043502">
    <property type="entry name" value="DNA/RNA_pol_sf"/>
</dbReference>
<accession>A0A7J6KVX1</accession>
<keyword evidence="1" id="KW-0863">Zinc-finger</keyword>
<dbReference type="SMART" id="SM00343">
    <property type="entry name" value="ZnF_C2HC"/>
    <property type="match status" value="3"/>
</dbReference>
<keyword evidence="1" id="KW-0479">Metal-binding</keyword>